<dbReference type="PROSITE" id="PS00012">
    <property type="entry name" value="PHOSPHOPANTETHEINE"/>
    <property type="match status" value="3"/>
</dbReference>
<sequence>MTEPQRTRLPVLAAQFEIWLAQQLDPRSAAFNCGTYLDIRGGLDLALLRDAVLRAVGEHEALRTRYVGTPDGPRQYVEPAAADTVWELVDLTDRGAAAEAAARARMETDVGTPVDLGATGGCRHIAFRLAADRTLLYFRYHHISLDGFGQTLHLRRIAAVYRALAAGERPPAGHAAPLARLLDEEAAYAGSAAHTRDHAYWRAESASHTGAASTLSGHPAAVPAGRRLRRTLRLRPAQVEGLRRLAEQRGTRWPMVALGAVTVLLRGLTGAEVVVGLPVSGRATPAALATPATLSNELPLRLPAAPDTPFAELLDDVTRRVGRATRHQRPRGEELRRAAGQSGPAPARVSVNIMSFDLDLDFGDAVAAATLLSTGPVRDLSINVRGTPDGADGVRITFEANPDRYTAARIDAELARLARVLDELLARPEAPVRDVEVLTAGERAAALADWRPPSPGPATPATPATPELTGLFTAQARATPDATAVVHGQRRISYRELDASANRLARLLRARGAGPERLVGVALPRSVDAVVALLAAIRAGAGYVPVDLAYPDERIGYLLGDARPVLTLTTRAEAARIARAGATVLALDDPAVRAAVAAADDGPLPADPALGVEHPAYVMYTSGSTGRPKGVVVPRAALAGYLGHARRAYRRTADRSWLHSSLAFDLTVTALLAPLTAGGQVWVADWSEPGVLAGDDRPVLVKATPSHLAALLSAPGPLPPIDQLVIGGEQLTGALVAEVRRALPRATVLNEYGPTEATVGCAVHALSPDDAPPTGAVPVGHPVPGARICVLDDWLRPVPAGAPGELYVAGAGLARGYWERPGLTAERFVADPFGPPGARMYRTGDLARRRADGRLEYLGRADDQVKIRGHRIELGEIESVLAGLAGVGAAAAVAREDRPGDQRLVAYVVPADPARGVRVAELLARLRSALPEYLVPAAVVTLPELPLTVNGKLDQRALPAPDFTGQDSGRAARTPVEELLCGLFAEVLGLPGISVDAGFFDLGGHSLTATRLLSRVHAALGVQLSVRDFFAAPTVAGVAELLAAGAPGRARLTGAAARPARAPMSFAQQRLWFLHQLEGPSATYNAAATLRVTGSLDVGALRLALADVVERHEALRTVFAEDPDGTWQLVLPVERARPELTVRAVDQDDVGARVRAAAQHAFDLATEPPLRAWLFHTTKPTAEPTDQPPDAELVEGEATLVLVVHHIAGDGWSSGPLVRDLTRAYTARAAGHAPDWPALPVSYVDYTLWQRELLGGEDDPDSVISRQIAYWTEQLADLPDELPIRTDRPRPLRPSHRGGTVPFTIDAELHGRIAELAARHGVTTFMVVRAALAVLLSRLGGGEDIPIGSPIAGRTDEATEDLVGFFVNLLVLRTDLSGDPTFAELLGRVRRTDLDAHAHQDVPFERLVEALDPPRAPARHPLTQVTLSFHSTERHLTQETLAGFPGARVAFEETVLDRAKFDLSWSVVPRGELADRAGFDGTLEYAADLYHPETARAVGARFVRLLHAVTATPDAAVGDLDVLAAEERALVVEEWNRTTTAVPEHSLAALFARRVAERPSAVAVVSGAEQVSYAELNGRAERLARALTARGVRAETPVLVVLPRGVDAVVAVLAVVKAGGVYVPVSAGLPVERLRFIVADTGARVAVSEGEGAVGLAALGLVVVPPEASVDADAPVGEPVADSGPVVADRLAYVMYTSGSTGTPKGVAVTQRNVLDLAADRAWLGGSHERVLLHSPQSFDASTFETWVPLLAGGRIVIAPPGDVDVTVLGRAIERHGVTAVFMTTALFHLMAEEAPERLRGLRELWTGGEAVSAAAFARVARVCPGLRLFDVYGPTETTTFATSYPVPGDVELSGPVPIGGPLDNTRAYVLDGRLRPVPVGVVGELYLAGTGLARGYWGQPGLTAGRFVACPFPADAGRRMYRTGDLVRWRADGRLEFVGRADDQVKLRGFRIELGEIETAVTRLDTIAHARVLIREDQPGDRRLVAYAVPAEAGAGLDTAAVLAALRAQLPDYMVPSAVVPLPELPLTVNGKLDRRALPAPDHDPAATGGRAPRTPVEEVLCGLFAEVLGLREVSVDAGFFDLGGHSLLASRLASRVRTSLGVELAVRDVFEAPTVAGIAARLDSATAGRPRLAPRDPRPDRVPVSHAQQRLWFQHTLEGPAATYNIPLALRLPGRLDAEALRRALTDVVGRHEALRTVFAEDQRGARQVVLPAEKAQPELTVATVPAAEAAALARDAARQPFDLATELPLRAWLFHTDQAGAGTETPASTLVLVMHHIAGDGLSLAPLARDLARAYTARAAGHEPDWAPLPVQYADYTLWQRDALGSEDDPDSPLSRQVAYWQRQLAGLPDALPLPTDRPRPARAGQDGGRVRFTIDAELHGRVNELAARHAVSAFMVVQAALATLLSRLGGGDDIALGSPIAGRTDEATEDLVGLFLNTLVLRTDLSGDPTFTELLARVRRTNLDAYSHQDVPFERLVEVVNPARSLARHPLFQVWLAFNSVHQDSARTALASLGAGAGTVEPVDVDLAQFDLAWTLAPRGPADGAPAGLDGDLIYRTDLFDRTTAEALTARLRQLLAAVTRRPDTPVRALDLLTDEERARLLAGRRASAVDTGPARTFPELFAERVRQAPGAPALIGADRQLSYAELDGRANQLAHHLRAVGLPAEGRVVVLLPRSLDLAVAALAVQQAGGVYVPVDPNYPPDRIAFILRDCAASAVLTSARLEARLPAELDAHRVVLDAEETRASLADRPTSQPAGRPGTAGRGAYLIYTSGSTGTPKGVLVTHAGVASLAHTQRHRLGLTGDSRVLQFASPGFDASWWELCMALLSGAALVVDDGTDTWHDGLARALTDHGVTHATLPPALVGNLDAATFPRPFTLVLAGEACPPDLVDRWATAGRALFNAYGPTETTVCATMTEPLTPGAGTPPIGRPVANARVYVLDDGLRPVPTGVLGELYVTGAGLARGYWGQPGLTAGRFVADPFATEPGARMYRTGDLVRWRADGQLEFAGRADDQVKLRGFRIELGEVAAALAALDGVGQAVAVIREDQPGDRRLVAYAVPAGPETGPEAGAGSEAGAGRGARAGEGTEAGSGAGLDVARLVESLQQALPEYLVPSAVVPLPALPLTVNGKVDQAALPAPGLAAPAAAGRAPANPAEEFLCGLFAEVLGLPEVPVDAGFFDLGGDSILSIQLVSRARRAGWRMSVRDVFKLKTAAELARALKPVDAGGGFGDAEGAGPLPLLPVGRWLVERGGFDSVNQSQTVRAPAGLTRDELHATVGLLVDRHDALRWRLTDGAGGWGAEVGPAGSVPVADRISRVDAAALTDEQLTERAGTEAVRLRDALDPRAGQVWGMAWLDRGPETPGLLVWVAHHLVVDGVSWRVLLPDLAQAHAAVRAGRSGPDALGAVGSSLRWWSRRLVDSAASRRPELDWWASVADAGRPLLADGQPLTPADTHATAGSLAVPVPVKVTEAVLTRLPGLFRARVDEVLLAGFGLAVQRWCAERGVEVPESVVLDLEGHGRAEDAVPGAELSRTVGWFTSVYPVRVSPGTVPWDDVRAGAPALGGVVKRVKEQLRQAPGDGLGYGLLRYHDPEGRARLAPLPTPEIGFNYLGRFDSTRQEAPDAAAWAPVQAGIAGQGPDAPLAHHLELTAVAEETPAGLALTVHLIWNGNALPTPEAEALTRLFVAALNGLAGYADRPDAGGVTPGDVALPDASQAELDAWEDGRPWIEDVLPLSPLQEGLLFHSLYDEAAPDVYTNQVRFDLTGPVDHEALRAAVVGVLARHANLRAGFRMRDSGQWAALVPRAAELPWRVIDLSGLTPEAAEAETDRLVEADQRARFDLGRPPLLRGTLVRLAPRRHRFLLSSHHILWDGWSLPLVLGEVLARYAGDDPAPARPYRDYLGWLGNRPAGAAETAWDEALADVEPTLVAQGATEVAVPEQRTTLLDAATTGALETRAREWGVTLNTLVRAAWALTLSALTGRADVVFGATVSGRPPELTGVETMVGLFINTVPVRVRLDPAESLRELAVRLHAEQSALLDHQHTRLADLQRRTGHPTLFDTAVTFENYPVNGAALDRRLAELDLRLGEVTGTSASHYPMGLVVVPGERLGVTFKYQPAAWPPDALERCAAGFLDLLGRFAAADADDADDAGTPVGALSPLAPAERRRLLVEWAGATVPPSPVGDLGDLFAGQARETPTALAVVCGEQRLTYAELHDRVGRLARLLTGLGVGPETLVGVLLPRSVDAVVGFLAVLRAGAGYVPVDIDHPDARVGLVLGDARPVATLTVTAQAERLTRLGRGGTPVVLDDPATTAALAAGPPAPDAPPAPANPAGVAYLIYTSGSTGRPKGVITPRGALAAYLTHARRAYAGPIGGWTLVSSSLAFDMTVTALLTPLVSGGAVCLAALDEPPALAGVGDGGPPTLMKVTPSHLPLLQALPAAVSPTGMLLVAGEALHGEAFADWRAAHPEAVVGNNYGPTETTVTATEFRIEPGDPAPTGPIPIGRPLPHVRGYVLDGWLRPVPPGVPGELYLSGAGLARGYWDEPGLTAGRFVANPFAAEPGARMYRTGDVVRWRADGRLEFVGRVDHQVKLRGFRIELGEIEATLNAIDEVGRAVVVVREDRPGHRRLVAYLTPADGMPHPDAARLTAALRDQLPDHLVPSAVVVLDRLPLTRNGKVDRPALPAPEPEHLTERRHRAPTGAAEEVLCALFAEVLGLPEVPVDAGFFDLGGDSILSIQVVSRARSAGWAVSVRDIFEQRTPAGVARVARPVADQATHADDVGVGAFPLLPVARALLDRGGATHRFAQAQAVRAPAGLTRDELRAAVGLLVDRHDALRWRLTGGSDDDRAAEVGAAAPVPIDDLIARVDATGLTTDEAARLASDAALPARDALDPAGGVLWRLVWLDRGAAEPGLLVWVVHHLVVDGVSWRVLLPDLARAHAAVRAGTAGPDTLEPVGSSLRWWSRRLVASAADRRPELAWWESVAGAATPILGAARQRWGTYADAEQLAVPVPAEVTDAVLNRLPGLFQAGVDDLLLTALALAVRRWCEDRERRAPAAVVLDLEGHGRAEEAVPGAELSRTVGWFTSVHPVRLAPGEITWSSVQAGGAELGTVVKRVKEQLREVPGDGLGYGLLRHHDPEGRARLASLPARELAFNYLGRVTVDDREGATGDGTDWAPLPGGPLDLPRPDVPLSHPLTLNALTEVGPHGPRLTLYWSWSPAAVSRADLERLANYHLQALTGFATHADDPNAGGLTPSDVAMSLLDQHEIDLLDTEWGMFE</sequence>
<evidence type="ECO:0000256" key="2">
    <source>
        <dbReference type="ARBA" id="ARBA00022450"/>
    </source>
</evidence>
<dbReference type="PANTHER" id="PTHR45527:SF1">
    <property type="entry name" value="FATTY ACID SYNTHASE"/>
    <property type="match status" value="1"/>
</dbReference>
<dbReference type="InterPro" id="IPR023213">
    <property type="entry name" value="CAT-like_dom_sf"/>
</dbReference>
<proteinExistence type="predicted"/>
<dbReference type="InterPro" id="IPR010060">
    <property type="entry name" value="NRPS_synth"/>
</dbReference>
<dbReference type="Pfam" id="PF13193">
    <property type="entry name" value="AMP-binding_C"/>
    <property type="match status" value="3"/>
</dbReference>
<dbReference type="InterPro" id="IPR020845">
    <property type="entry name" value="AMP-binding_CS"/>
</dbReference>
<dbReference type="PANTHER" id="PTHR45527">
    <property type="entry name" value="NONRIBOSOMAL PEPTIDE SYNTHETASE"/>
    <property type="match status" value="1"/>
</dbReference>
<protein>
    <submittedName>
        <fullName evidence="8">Amino acid adenylation domain-containing protein</fullName>
    </submittedName>
</protein>
<reference evidence="9" key="1">
    <citation type="submission" date="2023-07" db="EMBL/GenBank/DDBJ databases">
        <title>30 novel species of actinomycetes from the DSMZ collection.</title>
        <authorList>
            <person name="Nouioui I."/>
        </authorList>
    </citation>
    <scope>NUCLEOTIDE SEQUENCE [LARGE SCALE GENOMIC DNA]</scope>
    <source>
        <strain evidence="9">DSM 44915</strain>
    </source>
</reference>
<evidence type="ECO:0000313" key="9">
    <source>
        <dbReference type="Proteomes" id="UP001183410"/>
    </source>
</evidence>
<dbReference type="NCBIfam" id="TIGR01733">
    <property type="entry name" value="AA-adenyl-dom"/>
    <property type="match status" value="4"/>
</dbReference>
<dbReference type="PROSITE" id="PS00455">
    <property type="entry name" value="AMP_BINDING"/>
    <property type="match status" value="4"/>
</dbReference>
<dbReference type="Gene3D" id="2.30.38.10">
    <property type="entry name" value="Luciferase, Domain 3"/>
    <property type="match status" value="2"/>
</dbReference>
<dbReference type="EMBL" id="JAVREO010000015">
    <property type="protein sequence ID" value="MDT0269137.1"/>
    <property type="molecule type" value="Genomic_DNA"/>
</dbReference>
<dbReference type="Gene3D" id="3.30.300.30">
    <property type="match status" value="4"/>
</dbReference>
<dbReference type="PROSITE" id="PS50075">
    <property type="entry name" value="CARRIER"/>
    <property type="match status" value="4"/>
</dbReference>
<evidence type="ECO:0000256" key="3">
    <source>
        <dbReference type="ARBA" id="ARBA00022553"/>
    </source>
</evidence>
<keyword evidence="5" id="KW-0045">Antibiotic biosynthesis</keyword>
<feature type="domain" description="Carrier" evidence="7">
    <location>
        <begin position="2053"/>
        <end position="2128"/>
    </location>
</feature>
<dbReference type="CDD" id="cd19543">
    <property type="entry name" value="DCL_NRPS"/>
    <property type="match status" value="1"/>
</dbReference>
<comment type="cofactor">
    <cofactor evidence="1">
        <name>pantetheine 4'-phosphate</name>
        <dbReference type="ChEBI" id="CHEBI:47942"/>
    </cofactor>
</comment>
<evidence type="ECO:0000256" key="4">
    <source>
        <dbReference type="ARBA" id="ARBA00022737"/>
    </source>
</evidence>
<dbReference type="InterPro" id="IPR001242">
    <property type="entry name" value="Condensation_dom"/>
</dbReference>
<accession>A0ABU2JWA0</accession>
<feature type="domain" description="Carrier" evidence="7">
    <location>
        <begin position="4701"/>
        <end position="4775"/>
    </location>
</feature>
<dbReference type="CDD" id="cd12117">
    <property type="entry name" value="A_NRPS_Srf_like"/>
    <property type="match status" value="1"/>
</dbReference>
<dbReference type="CDD" id="cd05930">
    <property type="entry name" value="A_NRPS"/>
    <property type="match status" value="2"/>
</dbReference>
<feature type="domain" description="Carrier" evidence="7">
    <location>
        <begin position="971"/>
        <end position="1046"/>
    </location>
</feature>
<evidence type="ECO:0000256" key="6">
    <source>
        <dbReference type="SAM" id="MobiDB-lite"/>
    </source>
</evidence>
<keyword evidence="9" id="KW-1185">Reference proteome</keyword>
<dbReference type="SMART" id="SM00823">
    <property type="entry name" value="PKS_PP"/>
    <property type="match status" value="4"/>
</dbReference>
<dbReference type="InterPro" id="IPR006162">
    <property type="entry name" value="Ppantetheine_attach_site"/>
</dbReference>
<dbReference type="InterPro" id="IPR010071">
    <property type="entry name" value="AA_adenyl_dom"/>
</dbReference>
<comment type="caution">
    <text evidence="8">The sequence shown here is derived from an EMBL/GenBank/DDBJ whole genome shotgun (WGS) entry which is preliminary data.</text>
</comment>
<dbReference type="Proteomes" id="UP001183410">
    <property type="component" value="Unassembled WGS sequence"/>
</dbReference>
<dbReference type="InterPro" id="IPR020806">
    <property type="entry name" value="PKS_PP-bd"/>
</dbReference>
<dbReference type="Gene3D" id="3.40.50.980">
    <property type="match status" value="4"/>
</dbReference>
<dbReference type="Gene3D" id="1.10.1200.10">
    <property type="entry name" value="ACP-like"/>
    <property type="match status" value="4"/>
</dbReference>
<evidence type="ECO:0000259" key="7">
    <source>
        <dbReference type="PROSITE" id="PS50075"/>
    </source>
</evidence>
<evidence type="ECO:0000256" key="5">
    <source>
        <dbReference type="ARBA" id="ARBA00023194"/>
    </source>
</evidence>
<dbReference type="InterPro" id="IPR000873">
    <property type="entry name" value="AMP-dep_synth/lig_dom"/>
</dbReference>
<dbReference type="SUPFAM" id="SSF56801">
    <property type="entry name" value="Acetyl-CoA synthetase-like"/>
    <property type="match status" value="4"/>
</dbReference>
<keyword evidence="2" id="KW-0596">Phosphopantetheine</keyword>
<dbReference type="NCBIfam" id="NF003417">
    <property type="entry name" value="PRK04813.1"/>
    <property type="match status" value="4"/>
</dbReference>
<dbReference type="SUPFAM" id="SSF47336">
    <property type="entry name" value="ACP-like"/>
    <property type="match status" value="4"/>
</dbReference>
<dbReference type="InterPro" id="IPR025110">
    <property type="entry name" value="AMP-bd_C"/>
</dbReference>
<dbReference type="Pfam" id="PF00501">
    <property type="entry name" value="AMP-binding"/>
    <property type="match status" value="4"/>
</dbReference>
<dbReference type="SUPFAM" id="SSF52777">
    <property type="entry name" value="CoA-dependent acyltransferases"/>
    <property type="match status" value="12"/>
</dbReference>
<dbReference type="InterPro" id="IPR036736">
    <property type="entry name" value="ACP-like_sf"/>
</dbReference>
<name>A0ABU2JWA0_9ACTN</name>
<feature type="region of interest" description="Disordered" evidence="6">
    <location>
        <begin position="322"/>
        <end position="346"/>
    </location>
</feature>
<feature type="compositionally biased region" description="Low complexity" evidence="6">
    <location>
        <begin position="3065"/>
        <end position="3076"/>
    </location>
</feature>
<dbReference type="Pfam" id="PF00668">
    <property type="entry name" value="Condensation"/>
    <property type="match status" value="6"/>
</dbReference>
<keyword evidence="4" id="KW-0677">Repeat</keyword>
<dbReference type="Gene3D" id="3.30.559.10">
    <property type="entry name" value="Chloramphenicol acetyltransferase-like domain"/>
    <property type="match status" value="6"/>
</dbReference>
<dbReference type="CDD" id="cd19540">
    <property type="entry name" value="LCL_NRPS-like"/>
    <property type="match status" value="2"/>
</dbReference>
<feature type="domain" description="Carrier" evidence="7">
    <location>
        <begin position="3154"/>
        <end position="3228"/>
    </location>
</feature>
<dbReference type="Pfam" id="PF00550">
    <property type="entry name" value="PP-binding"/>
    <property type="match status" value="4"/>
</dbReference>
<feature type="compositionally biased region" description="Gly residues" evidence="6">
    <location>
        <begin position="3077"/>
        <end position="3094"/>
    </location>
</feature>
<organism evidence="8 9">
    <name type="scientific">Streptomyces chisholmiae</name>
    <dbReference type="NCBI Taxonomy" id="3075540"/>
    <lineage>
        <taxon>Bacteria</taxon>
        <taxon>Bacillati</taxon>
        <taxon>Actinomycetota</taxon>
        <taxon>Actinomycetes</taxon>
        <taxon>Kitasatosporales</taxon>
        <taxon>Streptomycetaceae</taxon>
        <taxon>Streptomyces</taxon>
    </lineage>
</organism>
<keyword evidence="3" id="KW-0597">Phosphoprotein</keyword>
<dbReference type="InterPro" id="IPR045851">
    <property type="entry name" value="AMP-bd_C_sf"/>
</dbReference>
<dbReference type="NCBIfam" id="TIGR01720">
    <property type="entry name" value="NRPS-para261"/>
    <property type="match status" value="2"/>
</dbReference>
<dbReference type="RefSeq" id="WP_311669227.1">
    <property type="nucleotide sequence ID" value="NZ_JAVREO010000015.1"/>
</dbReference>
<feature type="region of interest" description="Disordered" evidence="6">
    <location>
        <begin position="3065"/>
        <end position="3094"/>
    </location>
</feature>
<dbReference type="InterPro" id="IPR009081">
    <property type="entry name" value="PP-bd_ACP"/>
</dbReference>
<evidence type="ECO:0000313" key="8">
    <source>
        <dbReference type="EMBL" id="MDT0269137.1"/>
    </source>
</evidence>
<dbReference type="Gene3D" id="3.30.559.30">
    <property type="entry name" value="Nonribosomal peptide synthetase, condensation domain"/>
    <property type="match status" value="6"/>
</dbReference>
<gene>
    <name evidence="8" type="ORF">RM844_22885</name>
</gene>
<dbReference type="Gene3D" id="3.40.50.12780">
    <property type="entry name" value="N-terminal domain of ligase-like"/>
    <property type="match status" value="2"/>
</dbReference>
<evidence type="ECO:0000256" key="1">
    <source>
        <dbReference type="ARBA" id="ARBA00001957"/>
    </source>
</evidence>
<dbReference type="InterPro" id="IPR042099">
    <property type="entry name" value="ANL_N_sf"/>
</dbReference>